<dbReference type="SUPFAM" id="SSF55961">
    <property type="entry name" value="Bet v1-like"/>
    <property type="match status" value="1"/>
</dbReference>
<accession>A0A1Q8I0V8</accession>
<proteinExistence type="predicted"/>
<gene>
    <name evidence="1" type="ORF">BKH32_06855</name>
</gene>
<dbReference type="Proteomes" id="UP000185736">
    <property type="component" value="Unassembled WGS sequence"/>
</dbReference>
<evidence type="ECO:0000313" key="1">
    <source>
        <dbReference type="EMBL" id="OLL14739.1"/>
    </source>
</evidence>
<evidence type="ECO:0000313" key="2">
    <source>
        <dbReference type="Proteomes" id="UP000185736"/>
    </source>
</evidence>
<sequence length="161" mass="18324">MIRNVHERVINAPLEPLGILLDALGQKDDRLWPSRHWPPMVLDRPLALGADGGHGAIRYYVSEYEPGRRVRFTFRPRTGIIGAHELSLDALDDERTRIRHILIGRPRGTMRLLFSAVVEPLHDAVVEDLFDNAERETTGTVVRPATWSPRVRVLRRLTGGR</sequence>
<name>A0A1Q8I0V8_9ACTO</name>
<organism evidence="1 2">
    <name type="scientific">Actinomyces oris</name>
    <dbReference type="NCBI Taxonomy" id="544580"/>
    <lineage>
        <taxon>Bacteria</taxon>
        <taxon>Bacillati</taxon>
        <taxon>Actinomycetota</taxon>
        <taxon>Actinomycetes</taxon>
        <taxon>Actinomycetales</taxon>
        <taxon>Actinomycetaceae</taxon>
        <taxon>Actinomyces</taxon>
    </lineage>
</organism>
<reference evidence="1 2" key="1">
    <citation type="submission" date="2016-12" db="EMBL/GenBank/DDBJ databases">
        <title>Genomic comparison of strains in the 'Actinomyces naeslundii' group.</title>
        <authorList>
            <person name="Mughal S.R."/>
            <person name="Do T."/>
            <person name="Gilbert S.C."/>
            <person name="Witherden E.A."/>
            <person name="Didelot X."/>
            <person name="Beighton D."/>
        </authorList>
    </citation>
    <scope>NUCLEOTIDE SEQUENCE [LARGE SCALE GENOMIC DNA]</scope>
    <source>
        <strain evidence="1 2">S64C</strain>
    </source>
</reference>
<dbReference type="AlphaFoldDB" id="A0A1Q8I0V8"/>
<evidence type="ECO:0008006" key="3">
    <source>
        <dbReference type="Google" id="ProtNLM"/>
    </source>
</evidence>
<dbReference type="EMBL" id="MSGO01000030">
    <property type="protein sequence ID" value="OLL14739.1"/>
    <property type="molecule type" value="Genomic_DNA"/>
</dbReference>
<dbReference type="RefSeq" id="WP_075249242.1">
    <property type="nucleotide sequence ID" value="NZ_MSGO01000030.1"/>
</dbReference>
<protein>
    <recommendedName>
        <fullName evidence="3">SRPBCC family protein</fullName>
    </recommendedName>
</protein>
<comment type="caution">
    <text evidence="1">The sequence shown here is derived from an EMBL/GenBank/DDBJ whole genome shotgun (WGS) entry which is preliminary data.</text>
</comment>